<organism evidence="4 5">
    <name type="scientific">Cynoglossus semilaevis</name>
    <name type="common">Tongue sole</name>
    <dbReference type="NCBI Taxonomy" id="244447"/>
    <lineage>
        <taxon>Eukaryota</taxon>
        <taxon>Metazoa</taxon>
        <taxon>Chordata</taxon>
        <taxon>Craniata</taxon>
        <taxon>Vertebrata</taxon>
        <taxon>Euteleostomi</taxon>
        <taxon>Actinopterygii</taxon>
        <taxon>Neopterygii</taxon>
        <taxon>Teleostei</taxon>
        <taxon>Neoteleostei</taxon>
        <taxon>Acanthomorphata</taxon>
        <taxon>Carangaria</taxon>
        <taxon>Pleuronectiformes</taxon>
        <taxon>Pleuronectoidei</taxon>
        <taxon>Cynoglossidae</taxon>
        <taxon>Cynoglossinae</taxon>
        <taxon>Cynoglossus</taxon>
    </lineage>
</organism>
<proteinExistence type="predicted"/>
<dbReference type="PANTHER" id="PTHR11686:SF54">
    <property type="entry name" value="GLUTATHIONE HYDROLASE 7"/>
    <property type="match status" value="1"/>
</dbReference>
<dbReference type="PANTHER" id="PTHR11686">
    <property type="entry name" value="GAMMA GLUTAMYL TRANSPEPTIDASE"/>
    <property type="match status" value="1"/>
</dbReference>
<dbReference type="Proteomes" id="UP000265120">
    <property type="component" value="Chromosome 10"/>
</dbReference>
<dbReference type="Ensembl" id="ENSCSET00000033165.1">
    <property type="protein sequence ID" value="ENSCSEP00000032742.1"/>
    <property type="gene ID" value="ENSCSEG00000021018.1"/>
</dbReference>
<dbReference type="STRING" id="244447.ENSCSEP00000032742"/>
<evidence type="ECO:0000313" key="5">
    <source>
        <dbReference type="Proteomes" id="UP000265120"/>
    </source>
</evidence>
<reference evidence="4" key="2">
    <citation type="submission" date="2025-08" db="UniProtKB">
        <authorList>
            <consortium name="Ensembl"/>
        </authorList>
    </citation>
    <scope>IDENTIFICATION</scope>
</reference>
<dbReference type="GO" id="GO:0005886">
    <property type="term" value="C:plasma membrane"/>
    <property type="evidence" value="ECO:0007669"/>
    <property type="project" value="TreeGrafter"/>
</dbReference>
<evidence type="ECO:0000313" key="4">
    <source>
        <dbReference type="Ensembl" id="ENSCSEP00000032742.1"/>
    </source>
</evidence>
<keyword evidence="5" id="KW-1185">Reference proteome</keyword>
<reference evidence="4 5" key="1">
    <citation type="journal article" date="2014" name="Nat. Genet.">
        <title>Whole-genome sequence of a flatfish provides insights into ZW sex chromosome evolution and adaptation to a benthic lifestyle.</title>
        <authorList>
            <person name="Chen S."/>
            <person name="Zhang G."/>
            <person name="Shao C."/>
            <person name="Huang Q."/>
            <person name="Liu G."/>
            <person name="Zhang P."/>
            <person name="Song W."/>
            <person name="An N."/>
            <person name="Chalopin D."/>
            <person name="Volff J.N."/>
            <person name="Hong Y."/>
            <person name="Li Q."/>
            <person name="Sha Z."/>
            <person name="Zhou H."/>
            <person name="Xie M."/>
            <person name="Yu Q."/>
            <person name="Liu Y."/>
            <person name="Xiang H."/>
            <person name="Wang N."/>
            <person name="Wu K."/>
            <person name="Yang C."/>
            <person name="Zhou Q."/>
            <person name="Liao X."/>
            <person name="Yang L."/>
            <person name="Hu Q."/>
            <person name="Zhang J."/>
            <person name="Meng L."/>
            <person name="Jin L."/>
            <person name="Tian Y."/>
            <person name="Lian J."/>
            <person name="Yang J."/>
            <person name="Miao G."/>
            <person name="Liu S."/>
            <person name="Liang Z."/>
            <person name="Yan F."/>
            <person name="Li Y."/>
            <person name="Sun B."/>
            <person name="Zhang H."/>
            <person name="Zhang J."/>
            <person name="Zhu Y."/>
            <person name="Du M."/>
            <person name="Zhao Y."/>
            <person name="Schartl M."/>
            <person name="Tang Q."/>
            <person name="Wang J."/>
        </authorList>
    </citation>
    <scope>NUCLEOTIDE SEQUENCE</scope>
</reference>
<keyword evidence="3" id="KW-1133">Transmembrane helix</keyword>
<dbReference type="FunFam" id="1.10.246.130:FF:000001">
    <property type="entry name" value="Gamma-glutamyltransferase 5 isoform 1"/>
    <property type="match status" value="1"/>
</dbReference>
<accession>A0A3P8X1L8</accession>
<dbReference type="Pfam" id="PF01019">
    <property type="entry name" value="G_glu_transpept"/>
    <property type="match status" value="1"/>
</dbReference>
<feature type="binding site" evidence="1">
    <location>
        <position position="219"/>
    </location>
    <ligand>
        <name>L-glutamate</name>
        <dbReference type="ChEBI" id="CHEBI:29985"/>
    </ligand>
</feature>
<dbReference type="AlphaFoldDB" id="A0A3P8X1L8"/>
<dbReference type="OMA" id="GVIICEI"/>
<reference evidence="4" key="3">
    <citation type="submission" date="2025-09" db="UniProtKB">
        <authorList>
            <consortium name="Ensembl"/>
        </authorList>
    </citation>
    <scope>IDENTIFICATION</scope>
</reference>
<dbReference type="InParanoid" id="A0A3P8X1L8"/>
<feature type="region of interest" description="Disordered" evidence="2">
    <location>
        <begin position="1"/>
        <end position="33"/>
    </location>
</feature>
<dbReference type="InterPro" id="IPR029055">
    <property type="entry name" value="Ntn_hydrolases_N"/>
</dbReference>
<evidence type="ECO:0000256" key="1">
    <source>
        <dbReference type="PIRSR" id="PIRSR600101-2"/>
    </source>
</evidence>
<dbReference type="PRINTS" id="PR01210">
    <property type="entry name" value="GGTRANSPTASE"/>
</dbReference>
<name>A0A3P8X1L8_CYNSE</name>
<dbReference type="InterPro" id="IPR043138">
    <property type="entry name" value="GGT_lsub"/>
</dbReference>
<protein>
    <submittedName>
        <fullName evidence="4">Gamma-glutamyltransferase 7</fullName>
    </submittedName>
</protein>
<feature type="transmembrane region" description="Helical" evidence="3">
    <location>
        <begin position="120"/>
        <end position="144"/>
    </location>
</feature>
<keyword evidence="3" id="KW-0812">Transmembrane</keyword>
<dbReference type="GO" id="GO:0036374">
    <property type="term" value="F:glutathione hydrolase activity"/>
    <property type="evidence" value="ECO:0007669"/>
    <property type="project" value="InterPro"/>
</dbReference>
<dbReference type="SUPFAM" id="SSF56235">
    <property type="entry name" value="N-terminal nucleophile aminohydrolases (Ntn hydrolases)"/>
    <property type="match status" value="1"/>
</dbReference>
<dbReference type="GeneTree" id="ENSGT00940000156917"/>
<evidence type="ECO:0000256" key="3">
    <source>
        <dbReference type="SAM" id="Phobius"/>
    </source>
</evidence>
<keyword evidence="3" id="KW-0472">Membrane</keyword>
<dbReference type="Gene3D" id="1.10.246.130">
    <property type="match status" value="1"/>
</dbReference>
<dbReference type="InterPro" id="IPR000101">
    <property type="entry name" value="GGT_peptidase"/>
</dbReference>
<sequence length="511" mass="54372">MNHSPATEFITPPGGAVELDKESNPQTTLGSAYSPVDYMSITSFPRLPEDDGMSGENAAKVRKDDDNALMEQDTDPDLFLKTARLQRLPSSASDLASHDTLQETNRDPFKEDCACQRDGLTVIITACLTFATGVTIALIMQIYLGDPQVFNQGAVVTDAAQCTSVGFSVLARQGSSVDAAISAALCLGIVHPHTSGMGGGGVMLVHDIRKNETKVIDFRETAPSGVSELMLTQTDLDQNAGLTVAVPGMLSGMQQAHQLYGRLPWKDVVTMAADVARNGFNVTHELAAALAAVKDTNVSAAFGALFLPNGQPPLPGLLARRLDLASVLDAVAVKGVSEFYSGNLTQEMVAAVQANGGVLTERDFGNYSTVLKQPAEVVYQEHRVMTAPPPHAGVALITVLNILEGYNITSQVPRNSSYHQIAEALKMALALSSGLGDPMFDPSVSETVSKMQSKSYASLLRQMISDSEAFPVSHYTPSFHLEGGATAAAQVVVMGPDDLTVSFMRFDLLHQ</sequence>
<dbReference type="GO" id="GO:0006751">
    <property type="term" value="P:glutathione catabolic process"/>
    <property type="evidence" value="ECO:0007669"/>
    <property type="project" value="InterPro"/>
</dbReference>
<evidence type="ECO:0000256" key="2">
    <source>
        <dbReference type="SAM" id="MobiDB-lite"/>
    </source>
</evidence>